<feature type="domain" description="O-antigen ligase-related" evidence="6">
    <location>
        <begin position="221"/>
        <end position="370"/>
    </location>
</feature>
<evidence type="ECO:0000256" key="1">
    <source>
        <dbReference type="ARBA" id="ARBA00004141"/>
    </source>
</evidence>
<dbReference type="EMBL" id="JBHRYC010000122">
    <property type="protein sequence ID" value="MFC3640169.1"/>
    <property type="molecule type" value="Genomic_DNA"/>
</dbReference>
<evidence type="ECO:0000256" key="5">
    <source>
        <dbReference type="SAM" id="Phobius"/>
    </source>
</evidence>
<feature type="transmembrane region" description="Helical" evidence="5">
    <location>
        <begin position="212"/>
        <end position="232"/>
    </location>
</feature>
<protein>
    <submittedName>
        <fullName evidence="7">O-antigen ligase family protein</fullName>
    </submittedName>
</protein>
<evidence type="ECO:0000256" key="3">
    <source>
        <dbReference type="ARBA" id="ARBA00022989"/>
    </source>
</evidence>
<dbReference type="InterPro" id="IPR007016">
    <property type="entry name" value="O-antigen_ligase-rel_domated"/>
</dbReference>
<accession>A0ABV7UQ60</accession>
<feature type="transmembrane region" description="Helical" evidence="5">
    <location>
        <begin position="398"/>
        <end position="416"/>
    </location>
</feature>
<dbReference type="Proteomes" id="UP001595704">
    <property type="component" value="Unassembled WGS sequence"/>
</dbReference>
<dbReference type="GO" id="GO:0016874">
    <property type="term" value="F:ligase activity"/>
    <property type="evidence" value="ECO:0007669"/>
    <property type="project" value="UniProtKB-KW"/>
</dbReference>
<evidence type="ECO:0000256" key="4">
    <source>
        <dbReference type="ARBA" id="ARBA00023136"/>
    </source>
</evidence>
<keyword evidence="4 5" id="KW-0472">Membrane</keyword>
<sequence length="456" mass="49643">MSDVLLQLLSVPALLFAIWTRLERQSGHLQSVDKGRVVARYDASLILPLAMGVCFLLILLAQYIPLWGGLGIRGVLSRINAVGGLSEPGSLQTGSGSLDPAASRAAVAAALPTLAIFLLAWQLDLNERIRLTGWLAAFGLLSLALSILQVMQGPSSPLRFFEISNDVEAIGFFANRNHFAALLYTTLIYGIAWLVLRGERLLAKRKETSRKITWFTGLFCFIFVMVGGIALARSRAGIALTIAAFIALAAISPAFMTILRGREQKERRLRRVVLVAAALLLLSIGQIGSDRFLSRFDEGVTDAIRTTLRAVTSQAAADAFPAGAGLATFPSVYAVYEDDRTLSGATYVNRAHNDWLEFALEAGLPGIALMMLFLAWFGSWFIRIWIGTDRQSPPAQVIVQQTASLAVLLVLIHSLVDYPLRTAAMAACFAVSCALMTRPPRPTGERISREDWRPVS</sequence>
<evidence type="ECO:0000313" key="8">
    <source>
        <dbReference type="Proteomes" id="UP001595704"/>
    </source>
</evidence>
<name>A0ABV7UQ60_9HYPH</name>
<feature type="transmembrane region" description="Helical" evidence="5">
    <location>
        <begin position="6"/>
        <end position="22"/>
    </location>
</feature>
<dbReference type="InterPro" id="IPR051533">
    <property type="entry name" value="WaaL-like"/>
</dbReference>
<feature type="transmembrane region" description="Helical" evidence="5">
    <location>
        <begin position="133"/>
        <end position="151"/>
    </location>
</feature>
<dbReference type="PANTHER" id="PTHR37422:SF23">
    <property type="entry name" value="TEICHURONIC ACID BIOSYNTHESIS PROTEIN TUAE"/>
    <property type="match status" value="1"/>
</dbReference>
<feature type="transmembrane region" description="Helical" evidence="5">
    <location>
        <begin position="362"/>
        <end position="386"/>
    </location>
</feature>
<keyword evidence="8" id="KW-1185">Reference proteome</keyword>
<evidence type="ECO:0000313" key="7">
    <source>
        <dbReference type="EMBL" id="MFC3640169.1"/>
    </source>
</evidence>
<gene>
    <name evidence="7" type="ORF">ACFONL_22800</name>
</gene>
<feature type="transmembrane region" description="Helical" evidence="5">
    <location>
        <begin position="178"/>
        <end position="196"/>
    </location>
</feature>
<feature type="transmembrane region" description="Helical" evidence="5">
    <location>
        <begin position="271"/>
        <end position="288"/>
    </location>
</feature>
<proteinExistence type="predicted"/>
<evidence type="ECO:0000256" key="2">
    <source>
        <dbReference type="ARBA" id="ARBA00022692"/>
    </source>
</evidence>
<organism evidence="7 8">
    <name type="scientific">Camelimonas fluminis</name>
    <dbReference type="NCBI Taxonomy" id="1576911"/>
    <lineage>
        <taxon>Bacteria</taxon>
        <taxon>Pseudomonadati</taxon>
        <taxon>Pseudomonadota</taxon>
        <taxon>Alphaproteobacteria</taxon>
        <taxon>Hyphomicrobiales</taxon>
        <taxon>Chelatococcaceae</taxon>
        <taxon>Camelimonas</taxon>
    </lineage>
</organism>
<feature type="transmembrane region" description="Helical" evidence="5">
    <location>
        <begin position="101"/>
        <end position="121"/>
    </location>
</feature>
<dbReference type="Pfam" id="PF04932">
    <property type="entry name" value="Wzy_C"/>
    <property type="match status" value="1"/>
</dbReference>
<feature type="transmembrane region" description="Helical" evidence="5">
    <location>
        <begin position="238"/>
        <end position="259"/>
    </location>
</feature>
<keyword evidence="3 5" id="KW-1133">Transmembrane helix</keyword>
<reference evidence="8" key="1">
    <citation type="journal article" date="2019" name="Int. J. Syst. Evol. Microbiol.">
        <title>The Global Catalogue of Microorganisms (GCM) 10K type strain sequencing project: providing services to taxonomists for standard genome sequencing and annotation.</title>
        <authorList>
            <consortium name="The Broad Institute Genomics Platform"/>
            <consortium name="The Broad Institute Genome Sequencing Center for Infectious Disease"/>
            <person name="Wu L."/>
            <person name="Ma J."/>
        </authorList>
    </citation>
    <scope>NUCLEOTIDE SEQUENCE [LARGE SCALE GENOMIC DNA]</scope>
    <source>
        <strain evidence="8">KCTC 42282</strain>
    </source>
</reference>
<feature type="transmembrane region" description="Helical" evidence="5">
    <location>
        <begin position="43"/>
        <end position="64"/>
    </location>
</feature>
<comment type="subcellular location">
    <subcellularLocation>
        <location evidence="1">Membrane</location>
        <topology evidence="1">Multi-pass membrane protein</topology>
    </subcellularLocation>
</comment>
<keyword evidence="7" id="KW-0436">Ligase</keyword>
<dbReference type="PANTHER" id="PTHR37422">
    <property type="entry name" value="TEICHURONIC ACID BIOSYNTHESIS PROTEIN TUAE"/>
    <property type="match status" value="1"/>
</dbReference>
<comment type="caution">
    <text evidence="7">The sequence shown here is derived from an EMBL/GenBank/DDBJ whole genome shotgun (WGS) entry which is preliminary data.</text>
</comment>
<dbReference type="RefSeq" id="WP_191321359.1">
    <property type="nucleotide sequence ID" value="NZ_BNCG01000068.1"/>
</dbReference>
<evidence type="ECO:0000259" key="6">
    <source>
        <dbReference type="Pfam" id="PF04932"/>
    </source>
</evidence>
<keyword evidence="2 5" id="KW-0812">Transmembrane</keyword>